<dbReference type="InterPro" id="IPR043502">
    <property type="entry name" value="DNA/RNA_pol_sf"/>
</dbReference>
<evidence type="ECO:0000313" key="5">
    <source>
        <dbReference type="EMBL" id="QNO43445.1"/>
    </source>
</evidence>
<evidence type="ECO:0000313" key="4">
    <source>
        <dbReference type="EMBL" id="QNO42647.1"/>
    </source>
</evidence>
<dbReference type="EMBL" id="MT630824">
    <property type="protein sequence ID" value="QNO43445.1"/>
    <property type="molecule type" value="Genomic_DNA"/>
</dbReference>
<evidence type="ECO:0000259" key="1">
    <source>
        <dbReference type="PROSITE" id="PS50878"/>
    </source>
</evidence>
<dbReference type="SUPFAM" id="SSF56672">
    <property type="entry name" value="DNA/RNA polymerases"/>
    <property type="match status" value="1"/>
</dbReference>
<protein>
    <recommendedName>
        <fullName evidence="1">Reverse transcriptase domain-containing protein</fullName>
    </recommendedName>
</protein>
<dbReference type="InterPro" id="IPR000477">
    <property type="entry name" value="RT_dom"/>
</dbReference>
<dbReference type="EMBL" id="MT630705">
    <property type="protein sequence ID" value="QNO42083.1"/>
    <property type="molecule type" value="Genomic_DNA"/>
</dbReference>
<dbReference type="AlphaFoldDB" id="A0A7G9Y249"/>
<evidence type="ECO:0000313" key="3">
    <source>
        <dbReference type="EMBL" id="QNO42083.1"/>
    </source>
</evidence>
<sequence length="141" mass="16722">MNFVRYADDFIVTADSEETAKEIVELLRRFLDEIGLELSEEKTWITHVDDGFDFLGWNFRKYKGKRLIKPSKKSIERVTHKIGDVIKNGKAWKRYFLLSSGNWVLENHIEHRGHRENSNSLYPPCPLWNLLRHNQSPPRKN</sequence>
<dbReference type="PROSITE" id="PS50878">
    <property type="entry name" value="RT_POL"/>
    <property type="match status" value="1"/>
</dbReference>
<accession>A0A7G9Y249</accession>
<feature type="domain" description="Reverse transcriptase" evidence="1">
    <location>
        <begin position="1"/>
        <end position="59"/>
    </location>
</feature>
<gene>
    <name evidence="6" type="ORF">BHCKGNAA_00034</name>
    <name evidence="4" type="ORF">LNAFDGMD_00007</name>
    <name evidence="3" type="ORF">NOEFNAIN_00015</name>
    <name evidence="2" type="ORF">PCHDJDJP_00007</name>
    <name evidence="5" type="ORF">PNPIFLLP_00006</name>
</gene>
<name>A0A7G9Y249_9EURY</name>
<organism evidence="3">
    <name type="scientific">Candidatus Methanogaster sp. ANME-2c ERB4</name>
    <dbReference type="NCBI Taxonomy" id="2759911"/>
    <lineage>
        <taxon>Archaea</taxon>
        <taxon>Methanobacteriati</taxon>
        <taxon>Methanobacteriota</taxon>
        <taxon>Stenosarchaea group</taxon>
        <taxon>Methanomicrobia</taxon>
        <taxon>Methanosarcinales</taxon>
        <taxon>ANME-2 cluster</taxon>
        <taxon>Candidatus Methanogasteraceae</taxon>
        <taxon>Candidatus Methanogaster</taxon>
    </lineage>
</organism>
<proteinExistence type="predicted"/>
<dbReference type="EMBL" id="MT631315">
    <property type="protein sequence ID" value="QNO48248.1"/>
    <property type="molecule type" value="Genomic_DNA"/>
</dbReference>
<evidence type="ECO:0000313" key="2">
    <source>
        <dbReference type="EMBL" id="QNO41485.1"/>
    </source>
</evidence>
<evidence type="ECO:0000313" key="6">
    <source>
        <dbReference type="EMBL" id="QNO48248.1"/>
    </source>
</evidence>
<dbReference type="InterPro" id="IPR051083">
    <property type="entry name" value="GrpII_Intron_Splice-Mob/Def"/>
</dbReference>
<dbReference type="PANTHER" id="PTHR34047:SF8">
    <property type="entry name" value="PROTEIN YKFC"/>
    <property type="match status" value="1"/>
</dbReference>
<dbReference type="EMBL" id="MT630646">
    <property type="protein sequence ID" value="QNO41485.1"/>
    <property type="molecule type" value="Genomic_DNA"/>
</dbReference>
<dbReference type="Pfam" id="PF00078">
    <property type="entry name" value="RVT_1"/>
    <property type="match status" value="1"/>
</dbReference>
<dbReference type="EMBL" id="MT630754">
    <property type="protein sequence ID" value="QNO42647.1"/>
    <property type="molecule type" value="Genomic_DNA"/>
</dbReference>
<dbReference type="PANTHER" id="PTHR34047">
    <property type="entry name" value="NUCLEAR INTRON MATURASE 1, MITOCHONDRIAL-RELATED"/>
    <property type="match status" value="1"/>
</dbReference>
<reference evidence="3" key="1">
    <citation type="submission" date="2020-06" db="EMBL/GenBank/DDBJ databases">
        <title>Unique genomic features of the anaerobic methanotrophic archaea.</title>
        <authorList>
            <person name="Chadwick G.L."/>
            <person name="Skennerton C.T."/>
            <person name="Laso-Perez R."/>
            <person name="Leu A.O."/>
            <person name="Speth D.R."/>
            <person name="Yu H."/>
            <person name="Morgan-Lang C."/>
            <person name="Hatzenpichler R."/>
            <person name="Goudeau D."/>
            <person name="Malmstrom R."/>
            <person name="Brazelton W.J."/>
            <person name="Woyke T."/>
            <person name="Hallam S.J."/>
            <person name="Tyson G.W."/>
            <person name="Wegener G."/>
            <person name="Boetius A."/>
            <person name="Orphan V."/>
        </authorList>
    </citation>
    <scope>NUCLEOTIDE SEQUENCE</scope>
</reference>